<comment type="caution">
    <text evidence="1">The sequence shown here is derived from an EMBL/GenBank/DDBJ whole genome shotgun (WGS) entry which is preliminary data.</text>
</comment>
<evidence type="ECO:0000313" key="1">
    <source>
        <dbReference type="EMBL" id="KAL2812353.1"/>
    </source>
</evidence>
<protein>
    <submittedName>
        <fullName evidence="1">Uncharacterized protein</fullName>
    </submittedName>
</protein>
<dbReference type="EMBL" id="JBFXLS010000183">
    <property type="protein sequence ID" value="KAL2812353.1"/>
    <property type="molecule type" value="Genomic_DNA"/>
</dbReference>
<accession>A0ABR4HC47</accession>
<name>A0ABR4HC47_9EURO</name>
<organism evidence="1 2">
    <name type="scientific">Aspergillus cavernicola</name>
    <dbReference type="NCBI Taxonomy" id="176166"/>
    <lineage>
        <taxon>Eukaryota</taxon>
        <taxon>Fungi</taxon>
        <taxon>Dikarya</taxon>
        <taxon>Ascomycota</taxon>
        <taxon>Pezizomycotina</taxon>
        <taxon>Eurotiomycetes</taxon>
        <taxon>Eurotiomycetidae</taxon>
        <taxon>Eurotiales</taxon>
        <taxon>Aspergillaceae</taxon>
        <taxon>Aspergillus</taxon>
        <taxon>Aspergillus subgen. Nidulantes</taxon>
    </lineage>
</organism>
<evidence type="ECO:0000313" key="2">
    <source>
        <dbReference type="Proteomes" id="UP001610335"/>
    </source>
</evidence>
<reference evidence="1 2" key="1">
    <citation type="submission" date="2024-07" db="EMBL/GenBank/DDBJ databases">
        <title>Section-level genome sequencing and comparative genomics of Aspergillus sections Usti and Cavernicolus.</title>
        <authorList>
            <consortium name="Lawrence Berkeley National Laboratory"/>
            <person name="Nybo J.L."/>
            <person name="Vesth T.C."/>
            <person name="Theobald S."/>
            <person name="Frisvad J.C."/>
            <person name="Larsen T.O."/>
            <person name="Kjaerboelling I."/>
            <person name="Rothschild-Mancinelli K."/>
            <person name="Lyhne E.K."/>
            <person name="Kogle M.E."/>
            <person name="Barry K."/>
            <person name="Clum A."/>
            <person name="Na H."/>
            <person name="Ledsgaard L."/>
            <person name="Lin J."/>
            <person name="Lipzen A."/>
            <person name="Kuo A."/>
            <person name="Riley R."/>
            <person name="Mondo S."/>
            <person name="LaButti K."/>
            <person name="Haridas S."/>
            <person name="Pangalinan J."/>
            <person name="Salamov A.A."/>
            <person name="Simmons B.A."/>
            <person name="Magnuson J.K."/>
            <person name="Chen J."/>
            <person name="Drula E."/>
            <person name="Henrissat B."/>
            <person name="Wiebenga A."/>
            <person name="Lubbers R.J."/>
            <person name="Gomes A.C."/>
            <person name="Makela M.R."/>
            <person name="Stajich J."/>
            <person name="Grigoriev I.V."/>
            <person name="Mortensen U.H."/>
            <person name="De vries R.P."/>
            <person name="Baker S.E."/>
            <person name="Andersen M.R."/>
        </authorList>
    </citation>
    <scope>NUCLEOTIDE SEQUENCE [LARGE SCALE GENOMIC DNA]</scope>
    <source>
        <strain evidence="1 2">CBS 600.67</strain>
    </source>
</reference>
<proteinExistence type="predicted"/>
<gene>
    <name evidence="1" type="ORF">BDW59DRAFT_176991</name>
</gene>
<dbReference type="Proteomes" id="UP001610335">
    <property type="component" value="Unassembled WGS sequence"/>
</dbReference>
<sequence length="293" mass="33480">MSAKAFLADVEDGVVPVDCHEKVIWIAYIYINTGLWIGNSIFNGDFPNYPSPDDFHSFYTIYHALLYSSVWCSYYSPQPPAHAMKLPCWAYNIARTRQRQPSLPLETFMELALCMLETSTARLHTSHPGVMQLYSETQAHFWLGRGAWEPNQFSISVAQGGCDLWESSAGKPGVVKPDIDNPTWKSEVMWCGWLDGRVGWEAWCRGWDGEVSVKKIRGVKIEVEVGRLDFAVRLHVLLGVMQAAVKSGQEREKRIEAEKAGKWLKEALGIMEPYMRIWDGMWPDAEEERREML</sequence>
<keyword evidence="2" id="KW-1185">Reference proteome</keyword>